<evidence type="ECO:0000313" key="2">
    <source>
        <dbReference type="Proteomes" id="UP001165368"/>
    </source>
</evidence>
<protein>
    <submittedName>
        <fullName evidence="1">DUF488 domain-containing protein</fullName>
    </submittedName>
</protein>
<organism evidence="1 2">
    <name type="scientific">Arthrobacter hankyongi</name>
    <dbReference type="NCBI Taxonomy" id="2904801"/>
    <lineage>
        <taxon>Bacteria</taxon>
        <taxon>Bacillati</taxon>
        <taxon>Actinomycetota</taxon>
        <taxon>Actinomycetes</taxon>
        <taxon>Micrococcales</taxon>
        <taxon>Micrococcaceae</taxon>
        <taxon>Arthrobacter</taxon>
    </lineage>
</organism>
<dbReference type="Pfam" id="PF22752">
    <property type="entry name" value="DUF488-N3i"/>
    <property type="match status" value="1"/>
</dbReference>
<dbReference type="EMBL" id="JAKLTQ010000024">
    <property type="protein sequence ID" value="MCG2624408.1"/>
    <property type="molecule type" value="Genomic_DNA"/>
</dbReference>
<proteinExistence type="predicted"/>
<comment type="caution">
    <text evidence="1">The sequence shown here is derived from an EMBL/GenBank/DDBJ whole genome shotgun (WGS) entry which is preliminary data.</text>
</comment>
<dbReference type="Proteomes" id="UP001165368">
    <property type="component" value="Unassembled WGS sequence"/>
</dbReference>
<keyword evidence="2" id="KW-1185">Reference proteome</keyword>
<reference evidence="1" key="1">
    <citation type="submission" date="2022-01" db="EMBL/GenBank/DDBJ databases">
        <authorList>
            <person name="Jo J.-H."/>
            <person name="Im W.-T."/>
        </authorList>
    </citation>
    <scope>NUCLEOTIDE SEQUENCE</scope>
    <source>
        <strain evidence="1">I2-34</strain>
    </source>
</reference>
<accession>A0ABS9LD03</accession>
<gene>
    <name evidence="1" type="ORF">LVY72_21180</name>
</gene>
<name>A0ABS9LD03_9MICC</name>
<dbReference type="PANTHER" id="PTHR36849:SF1">
    <property type="entry name" value="CYTOPLASMIC PROTEIN"/>
    <property type="match status" value="1"/>
</dbReference>
<dbReference type="RefSeq" id="WP_237826234.1">
    <property type="nucleotide sequence ID" value="NZ_JAKLTQ010000024.1"/>
</dbReference>
<sequence length="123" mass="14038">MPDIRTKRIYDEPVAQDGCRILVDRLWPRGVTKEAARLDLWLKEIAPSAQLRTEFGHMPDRFESFTQAYRAELDHSEAVAQALDLAGEHGTLTLLYAAKDLQHNHAVVLRDYLRERLESGPGQ</sequence>
<dbReference type="PANTHER" id="PTHR36849">
    <property type="entry name" value="CYTOPLASMIC PROTEIN-RELATED"/>
    <property type="match status" value="1"/>
</dbReference>
<evidence type="ECO:0000313" key="1">
    <source>
        <dbReference type="EMBL" id="MCG2624408.1"/>
    </source>
</evidence>
<dbReference type="InterPro" id="IPR052552">
    <property type="entry name" value="YeaO-like"/>
</dbReference>